<name>A0A0P0Z1T5_9HYPH</name>
<protein>
    <submittedName>
        <fullName evidence="2">Peptidase S8 and S53</fullName>
    </submittedName>
</protein>
<feature type="signal peptide" evidence="1">
    <location>
        <begin position="1"/>
        <end position="40"/>
    </location>
</feature>
<feature type="chain" id="PRO_5006058003" evidence="1">
    <location>
        <begin position="41"/>
        <end position="111"/>
    </location>
</feature>
<accession>A0A0P0Z1T5</accession>
<sequence>MEPKEAPVRADRKPAPVPARPIRIALVLPLVAGLMAGCTAAGGATVFHGEVATYPERGNARCDNYARQTYYNALEDYSDRGEGFGTHLMTRQTAERMADRAYERCLSGRLN</sequence>
<dbReference type="AlphaFoldDB" id="A0A0P0Z1T5"/>
<keyword evidence="1" id="KW-0732">Signal</keyword>
<reference evidence="2" key="1">
    <citation type="journal article" date="2015" name="Proc. Natl. Acad. Sci. U.S.A.">
        <title>Bacterial clade with the ribosomal RNA operon on a small plasmid rather than the chromosome.</title>
        <authorList>
            <person name="Anda M."/>
            <person name="Ohtsubo Y."/>
            <person name="Okubo T."/>
            <person name="Sugawara M."/>
            <person name="Nagata Y."/>
            <person name="Tsuda M."/>
            <person name="Minamisawa K."/>
            <person name="Mitsui H."/>
        </authorList>
    </citation>
    <scope>NUCLEOTIDE SEQUENCE</scope>
    <source>
        <strain evidence="2">JCM 14755</strain>
    </source>
</reference>
<evidence type="ECO:0000256" key="1">
    <source>
        <dbReference type="SAM" id="SignalP"/>
    </source>
</evidence>
<dbReference type="EMBL" id="LC066376">
    <property type="protein sequence ID" value="BAT27938.1"/>
    <property type="molecule type" value="Genomic_DNA"/>
</dbReference>
<evidence type="ECO:0000313" key="2">
    <source>
        <dbReference type="EMBL" id="BAT27938.1"/>
    </source>
</evidence>
<proteinExistence type="predicted"/>
<organism evidence="2">
    <name type="scientific">Aureimonas frigidaquae</name>
    <dbReference type="NCBI Taxonomy" id="424757"/>
    <lineage>
        <taxon>Bacteria</taxon>
        <taxon>Pseudomonadati</taxon>
        <taxon>Pseudomonadota</taxon>
        <taxon>Alphaproteobacteria</taxon>
        <taxon>Hyphomicrobiales</taxon>
        <taxon>Aurantimonadaceae</taxon>
        <taxon>Aureimonas</taxon>
    </lineage>
</organism>